<reference evidence="14 15" key="1">
    <citation type="submission" date="2018-03" db="EMBL/GenBank/DDBJ databases">
        <title>Comparative analysis of microorganisms from saline springs in Andes Mountain Range, Colombia.</title>
        <authorList>
            <person name="Rubin E."/>
        </authorList>
    </citation>
    <scope>NUCLEOTIDE SEQUENCE [LARGE SCALE GENOMIC DNA]</scope>
    <source>
        <strain evidence="14 15">USBA 854</strain>
    </source>
</reference>
<dbReference type="Proteomes" id="UP000239896">
    <property type="component" value="Unassembled WGS sequence"/>
</dbReference>
<dbReference type="GO" id="GO:0006097">
    <property type="term" value="P:glyoxylate cycle"/>
    <property type="evidence" value="ECO:0007669"/>
    <property type="project" value="UniProtKB-UniRule"/>
</dbReference>
<evidence type="ECO:0000313" key="14">
    <source>
        <dbReference type="EMBL" id="PRY69821.1"/>
    </source>
</evidence>
<dbReference type="InterPro" id="IPR010452">
    <property type="entry name" value="Isocitrate_DH_AceK"/>
</dbReference>
<evidence type="ECO:0000256" key="7">
    <source>
        <dbReference type="ARBA" id="ARBA00022777"/>
    </source>
</evidence>
<keyword evidence="15" id="KW-1185">Reference proteome</keyword>
<evidence type="ECO:0000256" key="9">
    <source>
        <dbReference type="ARBA" id="ARBA00022840"/>
    </source>
</evidence>
<dbReference type="GO" id="GO:0004674">
    <property type="term" value="F:protein serine/threonine kinase activity"/>
    <property type="evidence" value="ECO:0007669"/>
    <property type="project" value="UniProtKB-KW"/>
</dbReference>
<evidence type="ECO:0000256" key="5">
    <source>
        <dbReference type="ARBA" id="ARBA00022679"/>
    </source>
</evidence>
<dbReference type="NCBIfam" id="NF002804">
    <property type="entry name" value="PRK02946.1"/>
    <property type="match status" value="1"/>
</dbReference>
<dbReference type="PANTHER" id="PTHR39559:SF1">
    <property type="entry name" value="ISOCITRATE DEHYDROGENASE KINASE_PHOSPHATASE"/>
    <property type="match status" value="1"/>
</dbReference>
<proteinExistence type="inferred from homology"/>
<feature type="domain" description="Isocitrate dehydrogenase kinase/phosphatase (AceK) regulatory" evidence="13">
    <location>
        <begin position="43"/>
        <end position="341"/>
    </location>
</feature>
<accession>A0A2T0VHW8</accession>
<evidence type="ECO:0000256" key="10">
    <source>
        <dbReference type="ARBA" id="ARBA00022912"/>
    </source>
</evidence>
<dbReference type="HAMAP" id="MF_00747">
    <property type="entry name" value="AceK"/>
    <property type="match status" value="1"/>
</dbReference>
<sequence>MRPLAVLTGATMVGSPCAAQFVMLGRSLPGARNMKHSPAYHLAATVLHGFDEYRSRFKQITDDASRRFRDAAWREAQQASAERIDLYDEKVQETLARLRRTFDDDLLTHCECWGEARRHYAELISQRLDYELAETYFNSMFCSLFHHRHIRNDWMFVYSSRERAAHHSGLTLCRRHRVSGDWAAGLRWALGEARFETPCVDLERDAVLGSEVLQQLLPEAIRDDPEAEIELIKSVFYRNKGAYLVGRILGGGQQVPLVLPVLHEEGEGLHLDTVLIESDEVSIIFSFTRAYFQVKVVVPSEFVHYLQELMPDKPQGELYAAIGFFKHGKTEFFRALNRQVAKREDQFVIAPGVRGMVMAVFVLPSFRTVFKIIKDRFDPSKEMTRENVREKYRLVKRHDRVGRMADTQEFSNFIARQDHFDPDCLAHLLEVAPSTVYLRGDKVIIKHCYTERMMTPLNLYLEQCDEAETLAVLKDYGNAIKQMAAANIFPGDMLLKNFGVTRHGRVVFYDYDEICYLTECNFRHIPEPMYPEQELADEPWYSVGPSDIFPEEFGPFLFADVRLRKLCYQLHPELFDADYWRGVQQAIIDGRVIDVYPYRNKQRFAGGDDNGLTY</sequence>
<evidence type="ECO:0000256" key="4">
    <source>
        <dbReference type="ARBA" id="ARBA00022532"/>
    </source>
</evidence>
<comment type="caution">
    <text evidence="14">The sequence shown here is derived from an EMBL/GenBank/DDBJ whole genome shotgun (WGS) entry which is preliminary data.</text>
</comment>
<dbReference type="InterPro" id="IPR046855">
    <property type="entry name" value="AceK_kinase"/>
</dbReference>
<dbReference type="EC" id="3.1.3.-" evidence="11"/>
<evidence type="ECO:0000256" key="2">
    <source>
        <dbReference type="ARBA" id="ARBA00022490"/>
    </source>
</evidence>
<comment type="function">
    <text evidence="11">Bifunctional enzyme which can phosphorylate or dephosphorylate isocitrate dehydrogenase (IDH) on a specific serine residue. This is a regulatory mechanism which enables bacteria to bypass the Krebs cycle via the glyoxylate shunt in response to the source of carbon. When bacteria are grown on glucose, IDH is fully active and unphosphorylated, but when grown on acetate or ethanol, the activity of IDH declines drastically concomitant with its phosphorylation.</text>
</comment>
<feature type="active site" evidence="11">
    <location>
        <position position="406"/>
    </location>
</feature>
<dbReference type="PIRSF" id="PIRSF000719">
    <property type="entry name" value="AceK"/>
    <property type="match status" value="1"/>
</dbReference>
<dbReference type="Pfam" id="PF06315">
    <property type="entry name" value="AceK_kinase"/>
    <property type="match status" value="1"/>
</dbReference>
<evidence type="ECO:0000313" key="15">
    <source>
        <dbReference type="Proteomes" id="UP000239896"/>
    </source>
</evidence>
<evidence type="ECO:0000256" key="1">
    <source>
        <dbReference type="ARBA" id="ARBA00022435"/>
    </source>
</evidence>
<comment type="catalytic activity">
    <reaction evidence="11">
        <text>L-seryl-[isocitrate dehydrogenase] + ATP = O-phospho-L-seryl-[isocitrate dehydrogenase] + ADP + H(+)</text>
        <dbReference type="Rhea" id="RHEA:43540"/>
        <dbReference type="Rhea" id="RHEA-COMP:10605"/>
        <dbReference type="Rhea" id="RHEA-COMP:10606"/>
        <dbReference type="ChEBI" id="CHEBI:15378"/>
        <dbReference type="ChEBI" id="CHEBI:29999"/>
        <dbReference type="ChEBI" id="CHEBI:30616"/>
        <dbReference type="ChEBI" id="CHEBI:83421"/>
        <dbReference type="ChEBI" id="CHEBI:456216"/>
        <dbReference type="EC" id="2.7.11.5"/>
    </reaction>
</comment>
<dbReference type="InterPro" id="IPR046854">
    <property type="entry name" value="AceK_regulatory"/>
</dbReference>
<keyword evidence="9 11" id="KW-0067">ATP-binding</keyword>
<dbReference type="GO" id="GO:0005524">
    <property type="term" value="F:ATP binding"/>
    <property type="evidence" value="ECO:0007669"/>
    <property type="project" value="UniProtKB-UniRule"/>
</dbReference>
<dbReference type="PANTHER" id="PTHR39559">
    <property type="match status" value="1"/>
</dbReference>
<keyword evidence="6 11" id="KW-0547">Nucleotide-binding</keyword>
<evidence type="ECO:0000256" key="3">
    <source>
        <dbReference type="ARBA" id="ARBA00022527"/>
    </source>
</evidence>
<dbReference type="EMBL" id="PVTM01000013">
    <property type="protein sequence ID" value="PRY69821.1"/>
    <property type="molecule type" value="Genomic_DNA"/>
</dbReference>
<keyword evidence="1 11" id="KW-0329">Glyoxylate bypass</keyword>
<dbReference type="EC" id="2.7.11.5" evidence="11"/>
<evidence type="ECO:0000256" key="6">
    <source>
        <dbReference type="ARBA" id="ARBA00022741"/>
    </source>
</evidence>
<keyword evidence="2 11" id="KW-0963">Cytoplasm</keyword>
<dbReference type="GO" id="GO:0005737">
    <property type="term" value="C:cytoplasm"/>
    <property type="evidence" value="ECO:0007669"/>
    <property type="project" value="UniProtKB-SubCell"/>
</dbReference>
<feature type="binding site" evidence="11">
    <location>
        <begin position="350"/>
        <end position="356"/>
    </location>
    <ligand>
        <name>ATP</name>
        <dbReference type="ChEBI" id="CHEBI:30616"/>
    </ligand>
</feature>
<comment type="subcellular location">
    <subcellularLocation>
        <location evidence="11">Cytoplasm</location>
    </subcellularLocation>
</comment>
<dbReference type="Pfam" id="PF20423">
    <property type="entry name" value="AceK_regulatory"/>
    <property type="match status" value="1"/>
</dbReference>
<comment type="similarity">
    <text evidence="11">Belongs to the AceK family.</text>
</comment>
<name>A0A2T0VHW8_9GAMM</name>
<dbReference type="GO" id="GO:0008772">
    <property type="term" value="F:[isocitrate dehydrogenase (NADP+)] kinase activity"/>
    <property type="evidence" value="ECO:0007669"/>
    <property type="project" value="UniProtKB-UniRule"/>
</dbReference>
<keyword evidence="3 11" id="KW-0723">Serine/threonine-protein kinase</keyword>
<keyword evidence="8 11" id="KW-0378">Hydrolase</keyword>
<dbReference type="GO" id="GO:0004721">
    <property type="term" value="F:phosphoprotein phosphatase activity"/>
    <property type="evidence" value="ECO:0007669"/>
    <property type="project" value="UniProtKB-KW"/>
</dbReference>
<keyword evidence="5 11" id="KW-0808">Transferase</keyword>
<evidence type="ECO:0000259" key="13">
    <source>
        <dbReference type="Pfam" id="PF20423"/>
    </source>
</evidence>
<keyword evidence="10 11" id="KW-0904">Protein phosphatase</keyword>
<feature type="binding site" evidence="11">
    <location>
        <position position="371"/>
    </location>
    <ligand>
        <name>ATP</name>
        <dbReference type="ChEBI" id="CHEBI:30616"/>
    </ligand>
</feature>
<evidence type="ECO:0000256" key="8">
    <source>
        <dbReference type="ARBA" id="ARBA00022801"/>
    </source>
</evidence>
<keyword evidence="7 11" id="KW-0418">Kinase</keyword>
<dbReference type="GO" id="GO:0006006">
    <property type="term" value="P:glucose metabolic process"/>
    <property type="evidence" value="ECO:0007669"/>
    <property type="project" value="InterPro"/>
</dbReference>
<keyword evidence="4 11" id="KW-0816">Tricarboxylic acid cycle</keyword>
<dbReference type="GO" id="GO:0016208">
    <property type="term" value="F:AMP binding"/>
    <property type="evidence" value="ECO:0007669"/>
    <property type="project" value="TreeGrafter"/>
</dbReference>
<dbReference type="AlphaFoldDB" id="A0A2T0VHW8"/>
<feature type="domain" description="Isocitrate dehydrogenase kinase/phosphatase (AceK) kinase" evidence="12">
    <location>
        <begin position="345"/>
        <end position="599"/>
    </location>
</feature>
<evidence type="ECO:0000259" key="12">
    <source>
        <dbReference type="Pfam" id="PF06315"/>
    </source>
</evidence>
<dbReference type="GO" id="GO:0006099">
    <property type="term" value="P:tricarboxylic acid cycle"/>
    <property type="evidence" value="ECO:0007669"/>
    <property type="project" value="UniProtKB-UniRule"/>
</dbReference>
<organism evidence="14 15">
    <name type="scientific">Halomonas ventosae</name>
    <dbReference type="NCBI Taxonomy" id="229007"/>
    <lineage>
        <taxon>Bacteria</taxon>
        <taxon>Pseudomonadati</taxon>
        <taxon>Pseudomonadota</taxon>
        <taxon>Gammaproteobacteria</taxon>
        <taxon>Oceanospirillales</taxon>
        <taxon>Halomonadaceae</taxon>
        <taxon>Halomonas</taxon>
    </lineage>
</organism>
<evidence type="ECO:0000256" key="11">
    <source>
        <dbReference type="HAMAP-Rule" id="MF_00747"/>
    </source>
</evidence>
<gene>
    <name evidence="11" type="primary">aceK</name>
    <name evidence="14" type="ORF">BCL64_11359</name>
</gene>
<protein>
    <recommendedName>
        <fullName evidence="11">Isocitrate dehydrogenase kinase/phosphatase</fullName>
        <shortName evidence="11">IDH kinase/phosphatase</shortName>
        <shortName evidence="11">IDHK/P</shortName>
        <ecNumber evidence="11">2.7.11.5</ecNumber>
        <ecNumber evidence="11">3.1.3.-</ecNumber>
    </recommendedName>
</protein>